<dbReference type="OrthoDB" id="2384350at2759"/>
<dbReference type="CDD" id="cd17736">
    <property type="entry name" value="BRCT_microcephalin_rpt2"/>
    <property type="match status" value="1"/>
</dbReference>
<dbReference type="PROSITE" id="PS50199">
    <property type="entry name" value="ZF_RANBP2_2"/>
    <property type="match status" value="1"/>
</dbReference>
<evidence type="ECO:0000256" key="8">
    <source>
        <dbReference type="ARBA" id="ARBA00023242"/>
    </source>
</evidence>
<feature type="compositionally biased region" description="Low complexity" evidence="10">
    <location>
        <begin position="326"/>
        <end position="370"/>
    </location>
</feature>
<evidence type="ECO:0000256" key="10">
    <source>
        <dbReference type="SAM" id="MobiDB-lite"/>
    </source>
</evidence>
<evidence type="ECO:0000256" key="6">
    <source>
        <dbReference type="ARBA" id="ARBA00022833"/>
    </source>
</evidence>
<feature type="compositionally biased region" description="Basic and acidic residues" evidence="10">
    <location>
        <begin position="91"/>
        <end position="104"/>
    </location>
</feature>
<dbReference type="InterPro" id="IPR001357">
    <property type="entry name" value="BRCT_dom"/>
</dbReference>
<organism evidence="13 14">
    <name type="scientific">Phytophthora lilii</name>
    <dbReference type="NCBI Taxonomy" id="2077276"/>
    <lineage>
        <taxon>Eukaryota</taxon>
        <taxon>Sar</taxon>
        <taxon>Stramenopiles</taxon>
        <taxon>Oomycota</taxon>
        <taxon>Peronosporomycetes</taxon>
        <taxon>Peronosporales</taxon>
        <taxon>Peronosporaceae</taxon>
        <taxon>Phytophthora</taxon>
    </lineage>
</organism>
<evidence type="ECO:0000256" key="5">
    <source>
        <dbReference type="ARBA" id="ARBA00022771"/>
    </source>
</evidence>
<dbReference type="GO" id="GO:0000724">
    <property type="term" value="P:double-strand break repair via homologous recombination"/>
    <property type="evidence" value="ECO:0007669"/>
    <property type="project" value="TreeGrafter"/>
</dbReference>
<dbReference type="GO" id="GO:0005634">
    <property type="term" value="C:nucleus"/>
    <property type="evidence" value="ECO:0007669"/>
    <property type="project" value="UniProtKB-SubCell"/>
</dbReference>
<feature type="domain" description="BRCT" evidence="11">
    <location>
        <begin position="734"/>
        <end position="768"/>
    </location>
</feature>
<evidence type="ECO:0000256" key="9">
    <source>
        <dbReference type="PROSITE-ProRule" id="PRU00322"/>
    </source>
</evidence>
<dbReference type="InterPro" id="IPR036420">
    <property type="entry name" value="BRCT_dom_sf"/>
</dbReference>
<protein>
    <submittedName>
        <fullName evidence="13">Unnamed protein product</fullName>
    </submittedName>
</protein>
<keyword evidence="2" id="KW-0479">Metal-binding</keyword>
<dbReference type="SUPFAM" id="SSF52113">
    <property type="entry name" value="BRCT domain"/>
    <property type="match status" value="1"/>
</dbReference>
<gene>
    <name evidence="13" type="ORF">Plil01_000183400</name>
</gene>
<dbReference type="GO" id="GO:0045944">
    <property type="term" value="P:positive regulation of transcription by RNA polymerase II"/>
    <property type="evidence" value="ECO:0007669"/>
    <property type="project" value="TreeGrafter"/>
</dbReference>
<evidence type="ECO:0000313" key="13">
    <source>
        <dbReference type="EMBL" id="GMF11093.1"/>
    </source>
</evidence>
<dbReference type="AlphaFoldDB" id="A0A9W6TEJ2"/>
<feature type="compositionally biased region" description="Low complexity" evidence="10">
    <location>
        <begin position="245"/>
        <end position="256"/>
    </location>
</feature>
<feature type="region of interest" description="Disordered" evidence="10">
    <location>
        <begin position="152"/>
        <end position="288"/>
    </location>
</feature>
<dbReference type="PROSITE" id="PS01358">
    <property type="entry name" value="ZF_RANBP2_1"/>
    <property type="match status" value="1"/>
</dbReference>
<evidence type="ECO:0000259" key="11">
    <source>
        <dbReference type="PROSITE" id="PS50172"/>
    </source>
</evidence>
<dbReference type="Proteomes" id="UP001165083">
    <property type="component" value="Unassembled WGS sequence"/>
</dbReference>
<dbReference type="PANTHER" id="PTHR13763:SF0">
    <property type="entry name" value="BREAST CANCER TYPE 1 SUSCEPTIBILITY PROTEIN"/>
    <property type="match status" value="1"/>
</dbReference>
<evidence type="ECO:0000256" key="7">
    <source>
        <dbReference type="ARBA" id="ARBA00023204"/>
    </source>
</evidence>
<evidence type="ECO:0000259" key="12">
    <source>
        <dbReference type="PROSITE" id="PS50199"/>
    </source>
</evidence>
<dbReference type="EMBL" id="BSXW01000064">
    <property type="protein sequence ID" value="GMF11093.1"/>
    <property type="molecule type" value="Genomic_DNA"/>
</dbReference>
<name>A0A9W6TEJ2_9STRA</name>
<keyword evidence="6" id="KW-0862">Zinc</keyword>
<keyword evidence="4" id="KW-0227">DNA damage</keyword>
<feature type="compositionally biased region" description="Polar residues" evidence="10">
    <location>
        <begin position="536"/>
        <end position="548"/>
    </location>
</feature>
<comment type="caution">
    <text evidence="13">The sequence shown here is derived from an EMBL/GenBank/DDBJ whole genome shotgun (WGS) entry which is preliminary data.</text>
</comment>
<dbReference type="InterPro" id="IPR001876">
    <property type="entry name" value="Znf_RanBP2"/>
</dbReference>
<evidence type="ECO:0000313" key="14">
    <source>
        <dbReference type="Proteomes" id="UP001165083"/>
    </source>
</evidence>
<dbReference type="GO" id="GO:0008270">
    <property type="term" value="F:zinc ion binding"/>
    <property type="evidence" value="ECO:0007669"/>
    <property type="project" value="UniProtKB-KW"/>
</dbReference>
<feature type="region of interest" description="Disordered" evidence="10">
    <location>
        <begin position="67"/>
        <end position="136"/>
    </location>
</feature>
<dbReference type="GO" id="GO:0004842">
    <property type="term" value="F:ubiquitin-protein transferase activity"/>
    <property type="evidence" value="ECO:0007669"/>
    <property type="project" value="TreeGrafter"/>
</dbReference>
<evidence type="ECO:0000256" key="3">
    <source>
        <dbReference type="ARBA" id="ARBA00022737"/>
    </source>
</evidence>
<evidence type="ECO:0000256" key="4">
    <source>
        <dbReference type="ARBA" id="ARBA00022763"/>
    </source>
</evidence>
<dbReference type="InterPro" id="IPR031099">
    <property type="entry name" value="BRCA1-associated"/>
</dbReference>
<keyword evidence="8" id="KW-0539">Nucleus</keyword>
<feature type="region of interest" description="Disordered" evidence="10">
    <location>
        <begin position="314"/>
        <end position="560"/>
    </location>
</feature>
<dbReference type="Gene3D" id="3.40.50.10190">
    <property type="entry name" value="BRCT domain"/>
    <property type="match status" value="2"/>
</dbReference>
<keyword evidence="5 9" id="KW-0863">Zinc-finger</keyword>
<evidence type="ECO:0000256" key="2">
    <source>
        <dbReference type="ARBA" id="ARBA00022723"/>
    </source>
</evidence>
<keyword evidence="14" id="KW-1185">Reference proteome</keyword>
<keyword evidence="3" id="KW-0677">Repeat</keyword>
<feature type="domain" description="BRCT" evidence="11">
    <location>
        <begin position="661"/>
        <end position="721"/>
    </location>
</feature>
<feature type="compositionally biased region" description="Low complexity" evidence="10">
    <location>
        <begin position="387"/>
        <end position="421"/>
    </location>
</feature>
<proteinExistence type="predicted"/>
<comment type="subcellular location">
    <subcellularLocation>
        <location evidence="1">Nucleus</location>
    </subcellularLocation>
</comment>
<feature type="compositionally biased region" description="Polar residues" evidence="10">
    <location>
        <begin position="448"/>
        <end position="512"/>
    </location>
</feature>
<reference evidence="13" key="1">
    <citation type="submission" date="2023-04" db="EMBL/GenBank/DDBJ databases">
        <title>Phytophthora lilii NBRC 32176.</title>
        <authorList>
            <person name="Ichikawa N."/>
            <person name="Sato H."/>
            <person name="Tonouchi N."/>
        </authorList>
    </citation>
    <scope>NUCLEOTIDE SEQUENCE</scope>
    <source>
        <strain evidence="13">NBRC 32176</strain>
    </source>
</reference>
<accession>A0A9W6TEJ2</accession>
<feature type="compositionally biased region" description="Low complexity" evidence="10">
    <location>
        <begin position="431"/>
        <end position="442"/>
    </location>
</feature>
<keyword evidence="7" id="KW-0234">DNA repair</keyword>
<evidence type="ECO:0000256" key="1">
    <source>
        <dbReference type="ARBA" id="ARBA00004123"/>
    </source>
</evidence>
<sequence length="783" mass="84090">MVLSHFTPAWKAKIAKWQAGGGSMAAAALRFELKIVSQLWVNACYVSKKRMDERPFFPVSQHNLVEQAPKPKLKRRQSLGAEASKALATDKQTDTKTDKKELETKAPSTPPPGNFKINKALNGARRKRRALSMEPMTSDAILKMLGTTEPASEEVAFSTPNRPIRSKSVSSSAKRRKTLNGPPTQQDEDEVTASQASGIVAESESENEQEIETKKYDVIVIPDSQASQPSPAPVEKKSKSPMALTGSASTPTTSSGELNSNTPGDASNKKVPTARELRRRNRNSLSYGSGLTLKSGIWSCAACGCSNPRTRRYCTDCRAPRGSAKSPSADSVTTTSPATVASTVADSPKTTATPATTTPAPVTPEMTTPPSKKKARTPSSINKVKAKTPTSASKLKTPSSSPSLLERTSRSVTRATASSAAKMRTPSPAVSRITRSTSRGTSPAPSPATRSRTQSPANRSRTQSPATRSRTHSPATRSRTQSPATRSKTQRPAIQSATPTQTTRTSLASASVSADVPAKVPSVKKAPAQRKPPTKPSTSSAMKLTQSAAKKRARTPVSNNSLTTPVVKKARRDVAKENTVDKLAATPGSVSGFQRKYREVNSTPIPLAMDFSSTTSKKTPGKVSRNVIGITGVSAEKRGVLQCAIHAIDANMASDSGHRKARVVKSVDYAAGVTHLIVSKETRRTIKVLFAIARGAWIVTEDWAFSSLDQERWLPEEDFELTIFANKYSREHPESRQIFKGMKFFVGSNVEPSREVLQSLIQVAGGEVRACFAAVLVFCYCPS</sequence>
<feature type="domain" description="RanBP2-type" evidence="12">
    <location>
        <begin position="294"/>
        <end position="323"/>
    </location>
</feature>
<dbReference type="PROSITE" id="PS50172">
    <property type="entry name" value="BRCT"/>
    <property type="match status" value="2"/>
</dbReference>
<dbReference type="PANTHER" id="PTHR13763">
    <property type="entry name" value="BREAST CANCER TYPE 1 SUSCEPTIBILITY PROTEIN BRCA1"/>
    <property type="match status" value="1"/>
</dbReference>